<evidence type="ECO:0008006" key="4">
    <source>
        <dbReference type="Google" id="ProtNLM"/>
    </source>
</evidence>
<feature type="transmembrane region" description="Helical" evidence="1">
    <location>
        <begin position="501"/>
        <end position="525"/>
    </location>
</feature>
<feature type="transmembrane region" description="Helical" evidence="1">
    <location>
        <begin position="171"/>
        <end position="189"/>
    </location>
</feature>
<keyword evidence="1" id="KW-0472">Membrane</keyword>
<reference evidence="2 3" key="1">
    <citation type="journal article" date="2015" name="Microbiome">
        <title>Genomic resolution of linkages in carbon, nitrogen, and sulfur cycling among widespread estuary sediment bacteria.</title>
        <authorList>
            <person name="Baker B.J."/>
            <person name="Lazar C.S."/>
            <person name="Teske A.P."/>
            <person name="Dick G.J."/>
        </authorList>
    </citation>
    <scope>NUCLEOTIDE SEQUENCE [LARGE SCALE GENOMIC DNA]</scope>
    <source>
        <strain evidence="2">SM23_42</strain>
    </source>
</reference>
<feature type="transmembrane region" description="Helical" evidence="1">
    <location>
        <begin position="341"/>
        <end position="367"/>
    </location>
</feature>
<dbReference type="PATRIC" id="fig|1703779.3.peg.1390"/>
<feature type="transmembrane region" description="Helical" evidence="1">
    <location>
        <begin position="138"/>
        <end position="159"/>
    </location>
</feature>
<organism evidence="2 3">
    <name type="scientific">candidate division WOR_3 bacterium SM23_42</name>
    <dbReference type="NCBI Taxonomy" id="1703779"/>
    <lineage>
        <taxon>Bacteria</taxon>
        <taxon>Bacteria division WOR-3</taxon>
    </lineage>
</organism>
<keyword evidence="1" id="KW-0812">Transmembrane</keyword>
<feature type="transmembrane region" description="Helical" evidence="1">
    <location>
        <begin position="53"/>
        <end position="78"/>
    </location>
</feature>
<dbReference type="AlphaFoldDB" id="A0A0S8FQ29"/>
<feature type="transmembrane region" description="Helical" evidence="1">
    <location>
        <begin position="423"/>
        <end position="445"/>
    </location>
</feature>
<feature type="transmembrane region" description="Helical" evidence="1">
    <location>
        <begin position="12"/>
        <end position="33"/>
    </location>
</feature>
<dbReference type="InterPro" id="IPR031599">
    <property type="entry name" value="ABC_tran_2"/>
</dbReference>
<name>A0A0S8FQ29_UNCW3</name>
<sequence>MISKSIKSMNAVKAASFIFVVGCFAFGAYYTFFRVFNYLLTVEVIGPVLLDRVIEMALFVFLIMLLFSNVITSFSTFYNSRELNFLFTLPLRPTAIYLAKLFENCLYASWATLAIALPLVLAYGIVTGASLTFYPVSIFSILIYLVIPAAAASTLIAFIMRVFPKLGTREVIILSLAFIMGLTYLYIRINNPGLLKIFETENEQVLLQFAAQLSTVGGIYVPSTWLGNILKGLNGNLPQATFYFALLLFASLSMIVLAFFVAQTCYVRSWLSAGEHGSKRAKRKSVLYHPQRQTARTVFIKDLLIFMREPTQWVQLSVFLILLLVYIFSLRRTPIYFTFPLWRTIVAFANFAYISFVLATLGVRFIFPTMSLERAGMWLIGSSPLSFRKLLAMKYLFNLITAVVIIESLLIFANLFINIDRRLYVIMPLIGLFVAAALVSINLGLGSKFIQFSEENPSRIAAGSGGIIAALVSIAYVGISILLLATPAYNYLSNTFMNRPINYLLVYTGFALFVLLSVCAIVLPLRMGVRALERRDF</sequence>
<keyword evidence="1" id="KW-1133">Transmembrane helix</keyword>
<dbReference type="Pfam" id="PF16949">
    <property type="entry name" value="ABC_tran_2"/>
    <property type="match status" value="1"/>
</dbReference>
<feature type="transmembrane region" description="Helical" evidence="1">
    <location>
        <begin position="466"/>
        <end position="489"/>
    </location>
</feature>
<evidence type="ECO:0000256" key="1">
    <source>
        <dbReference type="SAM" id="Phobius"/>
    </source>
</evidence>
<dbReference type="STRING" id="1703779.AMJ83_11450"/>
<dbReference type="EMBL" id="LJUJ01000048">
    <property type="protein sequence ID" value="KPK62202.1"/>
    <property type="molecule type" value="Genomic_DNA"/>
</dbReference>
<evidence type="ECO:0000313" key="2">
    <source>
        <dbReference type="EMBL" id="KPK62202.1"/>
    </source>
</evidence>
<feature type="transmembrane region" description="Helical" evidence="1">
    <location>
        <begin position="105"/>
        <end position="126"/>
    </location>
</feature>
<protein>
    <recommendedName>
        <fullName evidence="4">ABC-2 type transport system permease protein</fullName>
    </recommendedName>
</protein>
<evidence type="ECO:0000313" key="3">
    <source>
        <dbReference type="Proteomes" id="UP000051373"/>
    </source>
</evidence>
<comment type="caution">
    <text evidence="2">The sequence shown here is derived from an EMBL/GenBank/DDBJ whole genome shotgun (WGS) entry which is preliminary data.</text>
</comment>
<feature type="transmembrane region" description="Helical" evidence="1">
    <location>
        <begin position="240"/>
        <end position="262"/>
    </location>
</feature>
<feature type="transmembrane region" description="Helical" evidence="1">
    <location>
        <begin position="313"/>
        <end position="329"/>
    </location>
</feature>
<dbReference type="Proteomes" id="UP000051373">
    <property type="component" value="Unassembled WGS sequence"/>
</dbReference>
<gene>
    <name evidence="2" type="ORF">AMJ83_11450</name>
</gene>
<accession>A0A0S8FQ29</accession>
<feature type="transmembrane region" description="Helical" evidence="1">
    <location>
        <begin position="395"/>
        <end position="417"/>
    </location>
</feature>
<proteinExistence type="predicted"/>